<keyword evidence="3" id="KW-1185">Reference proteome</keyword>
<comment type="caution">
    <text evidence="2">The sequence shown here is derived from an EMBL/GenBank/DDBJ whole genome shotgun (WGS) entry which is preliminary data.</text>
</comment>
<evidence type="ECO:0000313" key="2">
    <source>
        <dbReference type="EMBL" id="ERN53657.1"/>
    </source>
</evidence>
<feature type="transmembrane region" description="Helical" evidence="1">
    <location>
        <begin position="47"/>
        <end position="73"/>
    </location>
</feature>
<evidence type="ECO:0000313" key="3">
    <source>
        <dbReference type="Proteomes" id="UP000017170"/>
    </source>
</evidence>
<feature type="transmembrane region" description="Helical" evidence="1">
    <location>
        <begin position="116"/>
        <end position="140"/>
    </location>
</feature>
<feature type="transmembrane region" description="Helical" evidence="1">
    <location>
        <begin position="85"/>
        <end position="104"/>
    </location>
</feature>
<dbReference type="RefSeq" id="WP_022627824.1">
    <property type="nucleotide sequence ID" value="NZ_ATAE01000020.1"/>
</dbReference>
<keyword evidence="1" id="KW-0472">Membrane</keyword>
<dbReference type="AlphaFoldDB" id="U6SQJ0"/>
<reference evidence="2 3" key="1">
    <citation type="journal article" date="2013" name="Genome Announc.">
        <title>Genome Sequence of the Extreme Obligate Alkaliphile Bacillus marmarensis Strain DSM 21297.</title>
        <authorList>
            <person name="Wernick D.G."/>
            <person name="Choi K.Y."/>
            <person name="Tat C.A."/>
            <person name="Lafontaine Rivera J.G."/>
            <person name="Liao J.C."/>
        </authorList>
    </citation>
    <scope>NUCLEOTIDE SEQUENCE [LARGE SCALE GENOMIC DNA]</scope>
    <source>
        <strain evidence="2 3">DSM 21297</strain>
    </source>
</reference>
<dbReference type="PATRIC" id="fig|1188261.3.peg.1500"/>
<keyword evidence="1" id="KW-1133">Transmembrane helix</keyword>
<feature type="transmembrane region" description="Helical" evidence="1">
    <location>
        <begin position="6"/>
        <end position="27"/>
    </location>
</feature>
<evidence type="ECO:0008006" key="4">
    <source>
        <dbReference type="Google" id="ProtNLM"/>
    </source>
</evidence>
<name>U6SQJ0_9BACI</name>
<organism evidence="2 3">
    <name type="scientific">Alkalihalophilus marmarensis DSM 21297</name>
    <dbReference type="NCBI Taxonomy" id="1188261"/>
    <lineage>
        <taxon>Bacteria</taxon>
        <taxon>Bacillati</taxon>
        <taxon>Bacillota</taxon>
        <taxon>Bacilli</taxon>
        <taxon>Bacillales</taxon>
        <taxon>Bacillaceae</taxon>
        <taxon>Alkalihalophilus</taxon>
    </lineage>
</organism>
<proteinExistence type="predicted"/>
<sequence length="141" mass="15906">MQAAVIVLILGTIFILAAFLIVSEYLFKRKWGIPMGKVSIFSVERKLIYTAVDIGLFSLSILIFIILLFVVLITESVDLSPVLHILSSVVFTLFSAVLSTFRAFEEWKENKSQRRYYHDIAAAATFISIATLMGLTHIIYL</sequence>
<dbReference type="Proteomes" id="UP000017170">
    <property type="component" value="Unassembled WGS sequence"/>
</dbReference>
<evidence type="ECO:0000256" key="1">
    <source>
        <dbReference type="SAM" id="Phobius"/>
    </source>
</evidence>
<dbReference type="EMBL" id="ATAE01000020">
    <property type="protein sequence ID" value="ERN53657.1"/>
    <property type="molecule type" value="Genomic_DNA"/>
</dbReference>
<gene>
    <name evidence="2" type="ORF">A33I_10650</name>
</gene>
<dbReference type="Pfam" id="PF13789">
    <property type="entry name" value="DUF4181"/>
    <property type="match status" value="1"/>
</dbReference>
<protein>
    <recommendedName>
        <fullName evidence="4">DUF4181 domain-containing protein</fullName>
    </recommendedName>
</protein>
<accession>U6SQJ0</accession>
<dbReference type="InterPro" id="IPR025441">
    <property type="entry name" value="DUF4181"/>
</dbReference>
<keyword evidence="1" id="KW-0812">Transmembrane</keyword>